<evidence type="ECO:0000256" key="1">
    <source>
        <dbReference type="ARBA" id="ARBA00005532"/>
    </source>
</evidence>
<dbReference type="STRING" id="216942.SLITO_v1c08590"/>
<dbReference type="FunFam" id="1.10.8.10:FF:000001">
    <property type="entry name" value="Elongation factor Ts"/>
    <property type="match status" value="1"/>
</dbReference>
<dbReference type="PROSITE" id="PS01127">
    <property type="entry name" value="EF_TS_2"/>
    <property type="match status" value="1"/>
</dbReference>
<dbReference type="NCBIfam" id="TIGR00116">
    <property type="entry name" value="tsf"/>
    <property type="match status" value="1"/>
</dbReference>
<dbReference type="CDD" id="cd14275">
    <property type="entry name" value="UBA_EF-Ts"/>
    <property type="match status" value="1"/>
</dbReference>
<evidence type="ECO:0000256" key="2">
    <source>
        <dbReference type="ARBA" id="ARBA00016956"/>
    </source>
</evidence>
<dbReference type="SUPFAM" id="SSF54713">
    <property type="entry name" value="Elongation factor Ts (EF-Ts), dimerisation domain"/>
    <property type="match status" value="2"/>
</dbReference>
<dbReference type="InterPro" id="IPR018101">
    <property type="entry name" value="Transl_elong_Ts_CS"/>
</dbReference>
<dbReference type="InterPro" id="IPR001816">
    <property type="entry name" value="Transl_elong_EFTs/EF1B"/>
</dbReference>
<keyword evidence="5 7" id="KW-0648">Protein biosynthesis</keyword>
<comment type="similarity">
    <text evidence="1 7 8">Belongs to the EF-Ts family.</text>
</comment>
<dbReference type="GO" id="GO:0003746">
    <property type="term" value="F:translation elongation factor activity"/>
    <property type="evidence" value="ECO:0007669"/>
    <property type="project" value="UniProtKB-UniRule"/>
</dbReference>
<dbReference type="SUPFAM" id="SSF46934">
    <property type="entry name" value="UBA-like"/>
    <property type="match status" value="1"/>
</dbReference>
<dbReference type="AlphaFoldDB" id="A0A0K1W2B8"/>
<dbReference type="InterPro" id="IPR014039">
    <property type="entry name" value="Transl_elong_EFTs/EF1B_dimer"/>
</dbReference>
<comment type="subcellular location">
    <subcellularLocation>
        <location evidence="7 9">Cytoplasm</location>
    </subcellularLocation>
</comment>
<evidence type="ECO:0000256" key="3">
    <source>
        <dbReference type="ARBA" id="ARBA00022490"/>
    </source>
</evidence>
<evidence type="ECO:0000313" key="12">
    <source>
        <dbReference type="Proteomes" id="UP000067476"/>
    </source>
</evidence>
<dbReference type="Gene3D" id="3.30.479.20">
    <property type="entry name" value="Elongation factor Ts, dimerisation domain"/>
    <property type="match status" value="2"/>
</dbReference>
<dbReference type="GO" id="GO:0005737">
    <property type="term" value="C:cytoplasm"/>
    <property type="evidence" value="ECO:0007669"/>
    <property type="project" value="UniProtKB-SubCell"/>
</dbReference>
<gene>
    <name evidence="7 11" type="primary">tsf</name>
    <name evidence="11" type="ORF">SLITO_v1c08590</name>
</gene>
<evidence type="ECO:0000256" key="9">
    <source>
        <dbReference type="RuleBase" id="RU000643"/>
    </source>
</evidence>
<sequence>MAVTTDLIKKLREMTSAGMMDCKKALEATNGDIDEAVVWLRENGLAKAAKKADRVAAEGVALAVANSNRAIVIEVNSETDFVSKNEKFTKLIDEIANVILNSKVSTLEEALDLKLSNGSKISEACIEATATIGEKISLRRVACVEGNNLAVYNHSNKRISVLINFDGEISKDDAYNICMHVAAMSPKYVSTSEVPQEFKDSEMHIIKETTDVTGKPANVAENILKGKLNKKIAEVTLLEQSYVIDEKQTVGNFLKSKKSSIKDMFRFEVGEGIEKVVSDFAAEVAAQLKGN</sequence>
<keyword evidence="12" id="KW-1185">Reference proteome</keyword>
<dbReference type="RefSeq" id="WP_075058563.1">
    <property type="nucleotide sequence ID" value="NZ_CP012357.1"/>
</dbReference>
<dbReference type="PATRIC" id="fig|216942.3.peg.874"/>
<dbReference type="OrthoDB" id="9808348at2"/>
<dbReference type="Pfam" id="PF00889">
    <property type="entry name" value="EF_TS"/>
    <property type="match status" value="1"/>
</dbReference>
<accession>A0A0K1W2B8</accession>
<evidence type="ECO:0000256" key="4">
    <source>
        <dbReference type="ARBA" id="ARBA00022768"/>
    </source>
</evidence>
<evidence type="ECO:0000256" key="7">
    <source>
        <dbReference type="HAMAP-Rule" id="MF_00050"/>
    </source>
</evidence>
<dbReference type="KEGG" id="sll:SLITO_v1c08590"/>
<dbReference type="PANTHER" id="PTHR11741:SF0">
    <property type="entry name" value="ELONGATION FACTOR TS, MITOCHONDRIAL"/>
    <property type="match status" value="1"/>
</dbReference>
<name>A0A0K1W2B8_9MOLU</name>
<dbReference type="EMBL" id="CP012357">
    <property type="protein sequence ID" value="AKX34474.1"/>
    <property type="molecule type" value="Genomic_DNA"/>
</dbReference>
<evidence type="ECO:0000259" key="10">
    <source>
        <dbReference type="Pfam" id="PF00889"/>
    </source>
</evidence>
<evidence type="ECO:0000256" key="8">
    <source>
        <dbReference type="RuleBase" id="RU000642"/>
    </source>
</evidence>
<dbReference type="HAMAP" id="MF_00050">
    <property type="entry name" value="EF_Ts"/>
    <property type="match status" value="1"/>
</dbReference>
<dbReference type="PANTHER" id="PTHR11741">
    <property type="entry name" value="ELONGATION FACTOR TS"/>
    <property type="match status" value="1"/>
</dbReference>
<feature type="domain" description="Translation elongation factor EFTs/EF1B dimerisation" evidence="10">
    <location>
        <begin position="70"/>
        <end position="271"/>
    </location>
</feature>
<dbReference type="Gene3D" id="1.10.286.20">
    <property type="match status" value="1"/>
</dbReference>
<evidence type="ECO:0000256" key="5">
    <source>
        <dbReference type="ARBA" id="ARBA00022917"/>
    </source>
</evidence>
<protein>
    <recommendedName>
        <fullName evidence="2 7">Elongation factor Ts</fullName>
        <shortName evidence="7">EF-Ts</shortName>
    </recommendedName>
</protein>
<evidence type="ECO:0000313" key="11">
    <source>
        <dbReference type="EMBL" id="AKX34474.1"/>
    </source>
</evidence>
<dbReference type="Gene3D" id="1.10.8.10">
    <property type="entry name" value="DNA helicase RuvA subunit, C-terminal domain"/>
    <property type="match status" value="1"/>
</dbReference>
<proteinExistence type="inferred from homology"/>
<dbReference type="Proteomes" id="UP000067476">
    <property type="component" value="Chromosome"/>
</dbReference>
<keyword evidence="3 7" id="KW-0963">Cytoplasm</keyword>
<organism evidence="11 12">
    <name type="scientific">Spiroplasma litorale</name>
    <dbReference type="NCBI Taxonomy" id="216942"/>
    <lineage>
        <taxon>Bacteria</taxon>
        <taxon>Bacillati</taxon>
        <taxon>Mycoplasmatota</taxon>
        <taxon>Mollicutes</taxon>
        <taxon>Entomoplasmatales</taxon>
        <taxon>Spiroplasmataceae</taxon>
        <taxon>Spiroplasma</taxon>
    </lineage>
</organism>
<dbReference type="InterPro" id="IPR009060">
    <property type="entry name" value="UBA-like_sf"/>
</dbReference>
<comment type="function">
    <text evidence="6 7 8">Associates with the EF-Tu.GDP complex and induces the exchange of GDP to GTP. It remains bound to the aminoacyl-tRNA.EF-Tu.GTP complex up to the GTP hydrolysis stage on the ribosome.</text>
</comment>
<reference evidence="11 12" key="1">
    <citation type="journal article" date="2015" name="Genome Announc.">
        <title>Complete Genome Sequence of Spiroplasma litorale TN-1T (DSM 21781), a Bacterium Isolated from a Green-Eyed Horsefly (Tabanus nigrovittatus).</title>
        <authorList>
            <person name="Lo W.S."/>
            <person name="Lai Y.C."/>
            <person name="Lien Y.W."/>
            <person name="Wang T.H."/>
            <person name="Kuo C.H."/>
        </authorList>
    </citation>
    <scope>NUCLEOTIDE SEQUENCE [LARGE SCALE GENOMIC DNA]</scope>
    <source>
        <strain evidence="11 12">TN-1</strain>
    </source>
</reference>
<dbReference type="InterPro" id="IPR036402">
    <property type="entry name" value="EF-Ts_dimer_sf"/>
</dbReference>
<dbReference type="PROSITE" id="PS01126">
    <property type="entry name" value="EF_TS_1"/>
    <property type="match status" value="1"/>
</dbReference>
<evidence type="ECO:0000256" key="6">
    <source>
        <dbReference type="ARBA" id="ARBA00025453"/>
    </source>
</evidence>
<feature type="region of interest" description="Involved in Mg(2+) ion dislocation from EF-Tu" evidence="7">
    <location>
        <begin position="79"/>
        <end position="82"/>
    </location>
</feature>
<keyword evidence="4 7" id="KW-0251">Elongation factor</keyword>